<evidence type="ECO:0000313" key="2">
    <source>
        <dbReference type="EMBL" id="KAG1818073.1"/>
    </source>
</evidence>
<dbReference type="SUPFAM" id="SSF56349">
    <property type="entry name" value="DNA breaking-rejoining enzymes"/>
    <property type="match status" value="1"/>
</dbReference>
<gene>
    <name evidence="2" type="ORF">BJ212DRAFT_1479903</name>
</gene>
<protein>
    <submittedName>
        <fullName evidence="2">Uncharacterized protein</fullName>
    </submittedName>
</protein>
<proteinExistence type="predicted"/>
<sequence length="438" mass="49975">MGPQMLPEQDLYDSCQNVAQRGQMATNNLTLELHTSITRIVMYQVFSTTAWNLWTRCFELIKLKRKDLTIDPSKVNTAFGKYLYNETLLIKDSHGCFEVFLSNHKGWQQKVDKGLKEADLHSNQYKIYPQPDMPGCDCFFWMLLWLALLKHIHYNDKLKPDNFLFPAIGSNGIVHHGEHISHDTVQAWVNEATTSAGDSFTTCTCHCGRAQWHWMLARVRWWGSWAENENHDILIQYLLNELSTYKNNHSNALCPTQNEADGFLLGKHQLVKPACSQDLQLMQQFIIVDVADLQSDICFLTNTLISSKNGPPSSTLVHQPLQHPLCSTFLPCKSPTLIPQQTVSAPNNTGSMNFGSHPLPKKGLDIPNLPIQCTDGSYAPKKDSWRYIIQHWTEADPRHGLHVALQDWPAVWLKGKNKAIFSSKYHQHALVTLEFLEQ</sequence>
<dbReference type="GeneID" id="64633987"/>
<dbReference type="GO" id="GO:0006310">
    <property type="term" value="P:DNA recombination"/>
    <property type="evidence" value="ECO:0007669"/>
    <property type="project" value="UniProtKB-KW"/>
</dbReference>
<dbReference type="GO" id="GO:0015074">
    <property type="term" value="P:DNA integration"/>
    <property type="evidence" value="ECO:0007669"/>
    <property type="project" value="InterPro"/>
</dbReference>
<organism evidence="2 3">
    <name type="scientific">Suillus subaureus</name>
    <dbReference type="NCBI Taxonomy" id="48587"/>
    <lineage>
        <taxon>Eukaryota</taxon>
        <taxon>Fungi</taxon>
        <taxon>Dikarya</taxon>
        <taxon>Basidiomycota</taxon>
        <taxon>Agaricomycotina</taxon>
        <taxon>Agaricomycetes</taxon>
        <taxon>Agaricomycetidae</taxon>
        <taxon>Boletales</taxon>
        <taxon>Suillineae</taxon>
        <taxon>Suillaceae</taxon>
        <taxon>Suillus</taxon>
    </lineage>
</organism>
<reference evidence="2" key="1">
    <citation type="journal article" date="2020" name="New Phytol.">
        <title>Comparative genomics reveals dynamic genome evolution in host specialist ectomycorrhizal fungi.</title>
        <authorList>
            <person name="Lofgren L.A."/>
            <person name="Nguyen N.H."/>
            <person name="Vilgalys R."/>
            <person name="Ruytinx J."/>
            <person name="Liao H.L."/>
            <person name="Branco S."/>
            <person name="Kuo A."/>
            <person name="LaButti K."/>
            <person name="Lipzen A."/>
            <person name="Andreopoulos W."/>
            <person name="Pangilinan J."/>
            <person name="Riley R."/>
            <person name="Hundley H."/>
            <person name="Na H."/>
            <person name="Barry K."/>
            <person name="Grigoriev I.V."/>
            <person name="Stajich J.E."/>
            <person name="Kennedy P.G."/>
        </authorList>
    </citation>
    <scope>NUCLEOTIDE SEQUENCE</scope>
    <source>
        <strain evidence="2">MN1</strain>
    </source>
</reference>
<keyword evidence="3" id="KW-1185">Reference proteome</keyword>
<accession>A0A9P7ECN9</accession>
<keyword evidence="1" id="KW-0233">DNA recombination</keyword>
<name>A0A9P7ECN9_9AGAM</name>
<dbReference type="OrthoDB" id="164951at2759"/>
<evidence type="ECO:0000256" key="1">
    <source>
        <dbReference type="ARBA" id="ARBA00023172"/>
    </source>
</evidence>
<dbReference type="AlphaFoldDB" id="A0A9P7ECN9"/>
<dbReference type="Gene3D" id="1.10.443.10">
    <property type="entry name" value="Intergrase catalytic core"/>
    <property type="match status" value="1"/>
</dbReference>
<dbReference type="InterPro" id="IPR013762">
    <property type="entry name" value="Integrase-like_cat_sf"/>
</dbReference>
<dbReference type="GO" id="GO:0003677">
    <property type="term" value="F:DNA binding"/>
    <property type="evidence" value="ECO:0007669"/>
    <property type="project" value="InterPro"/>
</dbReference>
<dbReference type="EMBL" id="JABBWG010000012">
    <property type="protein sequence ID" value="KAG1818073.1"/>
    <property type="molecule type" value="Genomic_DNA"/>
</dbReference>
<dbReference type="InterPro" id="IPR011010">
    <property type="entry name" value="DNA_brk_join_enz"/>
</dbReference>
<dbReference type="Proteomes" id="UP000807769">
    <property type="component" value="Unassembled WGS sequence"/>
</dbReference>
<dbReference type="RefSeq" id="XP_041194133.1">
    <property type="nucleotide sequence ID" value="XM_041339971.1"/>
</dbReference>
<evidence type="ECO:0000313" key="3">
    <source>
        <dbReference type="Proteomes" id="UP000807769"/>
    </source>
</evidence>
<comment type="caution">
    <text evidence="2">The sequence shown here is derived from an EMBL/GenBank/DDBJ whole genome shotgun (WGS) entry which is preliminary data.</text>
</comment>